<organism evidence="1 2">
    <name type="scientific">Parvularcula dongshanensis</name>
    <dbReference type="NCBI Taxonomy" id="1173995"/>
    <lineage>
        <taxon>Bacteria</taxon>
        <taxon>Pseudomonadati</taxon>
        <taxon>Pseudomonadota</taxon>
        <taxon>Alphaproteobacteria</taxon>
        <taxon>Parvularculales</taxon>
        <taxon>Parvularculaceae</taxon>
        <taxon>Parvularcula</taxon>
    </lineage>
</organism>
<sequence>MFPTLDVLLSDALPRSARVVVIDVPIGLSSDTPRACDRAARLRLGPRRASVFPPPARAALEAASRAEASEIGRALRPGGGVSAQSWNILPKIREADAALSPDDQGRVLEGHPELAFTRLAGAPMAMAKKTKAGADERDAVLRRRGLDPSSLIAAVRARWPKRAVADDDLRDAMVLSLTGLDALSGTAWRLGDGTRDERGLLMEIWG</sequence>
<gene>
    <name evidence="1" type="ORF">GGQ59_001210</name>
</gene>
<name>A0A840I0V7_9PROT</name>
<proteinExistence type="predicted"/>
<accession>A0A840I0V7</accession>
<evidence type="ECO:0000313" key="1">
    <source>
        <dbReference type="EMBL" id="MBB4658696.1"/>
    </source>
</evidence>
<dbReference type="InterPro" id="IPR007362">
    <property type="entry name" value="DUF429"/>
</dbReference>
<protein>
    <submittedName>
        <fullName evidence="1">Putative RNase H-like nuclease</fullName>
    </submittedName>
</protein>
<dbReference type="AlphaFoldDB" id="A0A840I0V7"/>
<reference evidence="1 2" key="1">
    <citation type="submission" date="2020-08" db="EMBL/GenBank/DDBJ databases">
        <title>Genomic Encyclopedia of Type Strains, Phase IV (KMG-IV): sequencing the most valuable type-strain genomes for metagenomic binning, comparative biology and taxonomic classification.</title>
        <authorList>
            <person name="Goeker M."/>
        </authorList>
    </citation>
    <scope>NUCLEOTIDE SEQUENCE [LARGE SCALE GENOMIC DNA]</scope>
    <source>
        <strain evidence="1 2">DSM 102850</strain>
    </source>
</reference>
<keyword evidence="2" id="KW-1185">Reference proteome</keyword>
<comment type="caution">
    <text evidence="1">The sequence shown here is derived from an EMBL/GenBank/DDBJ whole genome shotgun (WGS) entry which is preliminary data.</text>
</comment>
<dbReference type="EMBL" id="JACHOB010000002">
    <property type="protein sequence ID" value="MBB4658696.1"/>
    <property type="molecule type" value="Genomic_DNA"/>
</dbReference>
<dbReference type="Pfam" id="PF04250">
    <property type="entry name" value="DUF429"/>
    <property type="match status" value="1"/>
</dbReference>
<dbReference type="Proteomes" id="UP000563524">
    <property type="component" value="Unassembled WGS sequence"/>
</dbReference>
<evidence type="ECO:0000313" key="2">
    <source>
        <dbReference type="Proteomes" id="UP000563524"/>
    </source>
</evidence>